<name>A0A1U9WQS4_9CAUD</name>
<dbReference type="EMBL" id="KY565347">
    <property type="protein sequence ID" value="AQY55110.1"/>
    <property type="molecule type" value="Genomic_DNA"/>
</dbReference>
<dbReference type="KEGG" id="vg:40075819"/>
<dbReference type="RefSeq" id="YP_009600057.1">
    <property type="nucleotide sequence ID" value="NC_041918.2"/>
</dbReference>
<dbReference type="InterPro" id="IPR005564">
    <property type="entry name" value="Major_capsid_GpE"/>
</dbReference>
<keyword evidence="1" id="KW-0946">Virion</keyword>
<accession>A0A1U9WQS4</accession>
<dbReference type="GeneID" id="40075819"/>
<reference evidence="3" key="1">
    <citation type="submission" date="2017-10" db="EMBL/GenBank/DDBJ databases">
        <title>Sequence, genome organization and annotation of the thermophilic 47,7-kb bacterophage TO-84 that infects Geobacillus stearothermophilus.</title>
        <authorList>
            <person name="Skowron P.M."/>
            <person name="Kropinski A."/>
            <person name="Los M."/>
        </authorList>
    </citation>
    <scope>NUCLEOTIDE SEQUENCE [LARGE SCALE GENOMIC DNA]</scope>
</reference>
<evidence type="ECO:0000313" key="4">
    <source>
        <dbReference type="Proteomes" id="UP000225660"/>
    </source>
</evidence>
<dbReference type="OrthoDB" id="23825at10239"/>
<sequence length="330" mass="37781">MPLHLEQFQREAFQGYVENVPPKREYALAKFMPNQPVYDIEFTYNIINGGYGQMASITAWDSGAPLRDKDVIQRLTAQIAKVQHAYRLTEKELLMFHRPRMDEEQQQVIQAIYNNTDKLVWGVQDREEWLRAKAVYVGQLQYSENDVQLNIDFLIPAENKLTADVDWSDPTAPVIQHLQSAVQRFKEANNGEKPVEMHMSSRVETWLLQNEQVKAHIYGNTTDPRIVTSEQLQQLFSALSLPPYRVIDEQVIGENGAEALMPEDRVVLLGEELGHTMEGPTVENNYKPGIYVIPEIKETNPPRQEVYVGKSVFPALERPQAVVHLIVAQS</sequence>
<dbReference type="InterPro" id="IPR053738">
    <property type="entry name" value="Lambda_capsid_assembly"/>
</dbReference>
<organism evidence="3 4">
    <name type="scientific">Geobacillus phage TP-84</name>
    <dbReference type="NCBI Taxonomy" id="1965361"/>
    <lineage>
        <taxon>Viruses</taxon>
        <taxon>Duplodnaviria</taxon>
        <taxon>Heunggongvirae</taxon>
        <taxon>Uroviricota</taxon>
        <taxon>Caudoviricetes</taxon>
        <taxon>Saundersvirus</taxon>
        <taxon>Saundersvirus Tp84</taxon>
    </lineage>
</organism>
<keyword evidence="2" id="KW-1035">Host cytoplasm</keyword>
<keyword evidence="4" id="KW-1185">Reference proteome</keyword>
<dbReference type="Pfam" id="PF03864">
    <property type="entry name" value="Phage_cap_E"/>
    <property type="match status" value="1"/>
</dbReference>
<evidence type="ECO:0000313" key="3">
    <source>
        <dbReference type="EMBL" id="AQY55110.1"/>
    </source>
</evidence>
<keyword evidence="1" id="KW-0167">Capsid protein</keyword>
<dbReference type="Proteomes" id="UP000225660">
    <property type="component" value="Segment"/>
</dbReference>
<evidence type="ECO:0000256" key="1">
    <source>
        <dbReference type="ARBA" id="ARBA00022561"/>
    </source>
</evidence>
<dbReference type="GO" id="GO:0019028">
    <property type="term" value="C:viral capsid"/>
    <property type="evidence" value="ECO:0007669"/>
    <property type="project" value="UniProtKB-KW"/>
</dbReference>
<dbReference type="Gene3D" id="3.90.1690.10">
    <property type="entry name" value="phage-related protein like domain"/>
    <property type="match status" value="1"/>
</dbReference>
<protein>
    <submittedName>
        <fullName evidence="3">Major capsid protein</fullName>
    </submittedName>
</protein>
<evidence type="ECO:0000256" key="2">
    <source>
        <dbReference type="ARBA" id="ARBA00023200"/>
    </source>
</evidence>
<proteinExistence type="predicted"/>